<evidence type="ECO:0000256" key="2">
    <source>
        <dbReference type="SAM" id="Phobius"/>
    </source>
</evidence>
<name>A0A543IYJ7_9ACTN</name>
<dbReference type="RefSeq" id="WP_142259630.1">
    <property type="nucleotide sequence ID" value="NZ_BMPV01000001.1"/>
</dbReference>
<feature type="transmembrane region" description="Helical" evidence="2">
    <location>
        <begin position="89"/>
        <end position="112"/>
    </location>
</feature>
<dbReference type="OrthoDB" id="3830295at2"/>
<keyword evidence="2" id="KW-0812">Transmembrane</keyword>
<feature type="region of interest" description="Disordered" evidence="1">
    <location>
        <begin position="38"/>
        <end position="62"/>
    </location>
</feature>
<keyword evidence="2" id="KW-0472">Membrane</keyword>
<dbReference type="Pfam" id="PF09579">
    <property type="entry name" value="Spore_YtfJ"/>
    <property type="match status" value="1"/>
</dbReference>
<evidence type="ECO:0000313" key="4">
    <source>
        <dbReference type="Proteomes" id="UP000319213"/>
    </source>
</evidence>
<dbReference type="EMBL" id="VFPQ01000001">
    <property type="protein sequence ID" value="TQM75648.1"/>
    <property type="molecule type" value="Genomic_DNA"/>
</dbReference>
<comment type="caution">
    <text evidence="3">The sequence shown here is derived from an EMBL/GenBank/DDBJ whole genome shotgun (WGS) entry which is preliminary data.</text>
</comment>
<keyword evidence="2" id="KW-1133">Transmembrane helix</keyword>
<dbReference type="AlphaFoldDB" id="A0A543IYJ7"/>
<dbReference type="Proteomes" id="UP000319213">
    <property type="component" value="Unassembled WGS sequence"/>
</dbReference>
<gene>
    <name evidence="3" type="ORF">FHX40_2360</name>
</gene>
<protein>
    <submittedName>
        <fullName evidence="3">Sporulation protein YtfJ</fullName>
    </submittedName>
</protein>
<organism evidence="3 4">
    <name type="scientific">Thermopolyspora flexuosa</name>
    <dbReference type="NCBI Taxonomy" id="103836"/>
    <lineage>
        <taxon>Bacteria</taxon>
        <taxon>Bacillati</taxon>
        <taxon>Actinomycetota</taxon>
        <taxon>Actinomycetes</taxon>
        <taxon>Streptosporangiales</taxon>
        <taxon>Streptosporangiaceae</taxon>
        <taxon>Thermopolyspora</taxon>
    </lineage>
</organism>
<keyword evidence="4" id="KW-1185">Reference proteome</keyword>
<evidence type="ECO:0000256" key="1">
    <source>
        <dbReference type="SAM" id="MobiDB-lite"/>
    </source>
</evidence>
<evidence type="ECO:0000313" key="3">
    <source>
        <dbReference type="EMBL" id="TQM75648.1"/>
    </source>
</evidence>
<sequence>MDTIELLGKAQDAVTVNRVFGEPITRDGITVIPAARLTGGGGGGTGRQEGEQPGEGTGGGFGIGAAPAGMYVIKDGEVRWRPAVDINRIILGGQIVAVVALLTVRAVVRMLARSKAFRRR</sequence>
<proteinExistence type="predicted"/>
<dbReference type="InterPro" id="IPR014229">
    <property type="entry name" value="Spore_YtfJ"/>
</dbReference>
<accession>A0A543IYJ7</accession>
<reference evidence="3 4" key="1">
    <citation type="submission" date="2019-06" db="EMBL/GenBank/DDBJ databases">
        <title>Sequencing the genomes of 1000 actinobacteria strains.</title>
        <authorList>
            <person name="Klenk H.-P."/>
        </authorList>
    </citation>
    <scope>NUCLEOTIDE SEQUENCE [LARGE SCALE GENOMIC DNA]</scope>
    <source>
        <strain evidence="3 4">DSM 43186</strain>
    </source>
</reference>